<gene>
    <name evidence="1" type="ORF">QUG98_08930</name>
</gene>
<comment type="caution">
    <text evidence="1">The sequence shown here is derived from an EMBL/GenBank/DDBJ whole genome shotgun (WGS) entry which is preliminary data.</text>
</comment>
<dbReference type="RefSeq" id="WP_289470209.1">
    <property type="nucleotide sequence ID" value="NZ_JAUCMM010000005.1"/>
</dbReference>
<sequence>MPIDDWRRTLLATEVVFASDIVGSGIEWETATGVRDATALQLLRSLQRKLAR</sequence>
<accession>A0ABT7TG67</accession>
<proteinExistence type="predicted"/>
<protein>
    <submittedName>
        <fullName evidence="1">Uncharacterized protein</fullName>
    </submittedName>
</protein>
<organism evidence="1 2">
    <name type="scientific">Curtobacterium subtropicum</name>
    <dbReference type="NCBI Taxonomy" id="3055138"/>
    <lineage>
        <taxon>Bacteria</taxon>
        <taxon>Bacillati</taxon>
        <taxon>Actinomycetota</taxon>
        <taxon>Actinomycetes</taxon>
        <taxon>Micrococcales</taxon>
        <taxon>Microbacteriaceae</taxon>
        <taxon>Curtobacterium</taxon>
    </lineage>
</organism>
<name>A0ABT7TG67_9MICO</name>
<keyword evidence="2" id="KW-1185">Reference proteome</keyword>
<reference evidence="1 2" key="1">
    <citation type="submission" date="2023-06" db="EMBL/GenBank/DDBJ databases">
        <authorList>
            <person name="Feng G."/>
            <person name="Li J."/>
            <person name="Zhu H."/>
        </authorList>
    </citation>
    <scope>NUCLEOTIDE SEQUENCE [LARGE SCALE GENOMIC DNA]</scope>
    <source>
        <strain evidence="1 2">RHCJP20</strain>
    </source>
</reference>
<dbReference type="Proteomes" id="UP001235720">
    <property type="component" value="Unassembled WGS sequence"/>
</dbReference>
<evidence type="ECO:0000313" key="2">
    <source>
        <dbReference type="Proteomes" id="UP001235720"/>
    </source>
</evidence>
<evidence type="ECO:0000313" key="1">
    <source>
        <dbReference type="EMBL" id="MDM7888577.1"/>
    </source>
</evidence>
<dbReference type="EMBL" id="JAUCMM010000005">
    <property type="protein sequence ID" value="MDM7888577.1"/>
    <property type="molecule type" value="Genomic_DNA"/>
</dbReference>